<accession>A0AAN8VR79</accession>
<keyword evidence="2" id="KW-1185">Reference proteome</keyword>
<reference evidence="1 2" key="1">
    <citation type="submission" date="2023-12" db="EMBL/GenBank/DDBJ databases">
        <title>A high-quality genome assembly for Dillenia turbinata (Dilleniales).</title>
        <authorList>
            <person name="Chanderbali A."/>
        </authorList>
    </citation>
    <scope>NUCLEOTIDE SEQUENCE [LARGE SCALE GENOMIC DNA]</scope>
    <source>
        <strain evidence="1">LSX21</strain>
        <tissue evidence="1">Leaf</tissue>
    </source>
</reference>
<dbReference type="Proteomes" id="UP001370490">
    <property type="component" value="Unassembled WGS sequence"/>
</dbReference>
<comment type="caution">
    <text evidence="1">The sequence shown here is derived from an EMBL/GenBank/DDBJ whole genome shotgun (WGS) entry which is preliminary data.</text>
</comment>
<dbReference type="AlphaFoldDB" id="A0AAN8VR79"/>
<sequence>MVKLLSKGAGEVVMIGNWEENDGVSGGDFCRVEGVVNEKRRIGRDGRSDGRDFWETLIETGFTDDQINQLFFALTLYLTLSQIFRKPNL</sequence>
<proteinExistence type="predicted"/>
<evidence type="ECO:0000313" key="1">
    <source>
        <dbReference type="EMBL" id="KAK6936409.1"/>
    </source>
</evidence>
<evidence type="ECO:0000313" key="2">
    <source>
        <dbReference type="Proteomes" id="UP001370490"/>
    </source>
</evidence>
<protein>
    <submittedName>
        <fullName evidence="1">Uncharacterized protein</fullName>
    </submittedName>
</protein>
<name>A0AAN8VR79_9MAGN</name>
<organism evidence="1 2">
    <name type="scientific">Dillenia turbinata</name>
    <dbReference type="NCBI Taxonomy" id="194707"/>
    <lineage>
        <taxon>Eukaryota</taxon>
        <taxon>Viridiplantae</taxon>
        <taxon>Streptophyta</taxon>
        <taxon>Embryophyta</taxon>
        <taxon>Tracheophyta</taxon>
        <taxon>Spermatophyta</taxon>
        <taxon>Magnoliopsida</taxon>
        <taxon>eudicotyledons</taxon>
        <taxon>Gunneridae</taxon>
        <taxon>Pentapetalae</taxon>
        <taxon>Dilleniales</taxon>
        <taxon>Dilleniaceae</taxon>
        <taxon>Dillenia</taxon>
    </lineage>
</organism>
<dbReference type="EMBL" id="JBAMMX010000007">
    <property type="protein sequence ID" value="KAK6936409.1"/>
    <property type="molecule type" value="Genomic_DNA"/>
</dbReference>
<gene>
    <name evidence="1" type="ORF">RJ641_033439</name>
</gene>